<dbReference type="EMBL" id="KV722534">
    <property type="protein sequence ID" value="OCH86310.1"/>
    <property type="molecule type" value="Genomic_DNA"/>
</dbReference>
<sequence>MSRDDARRRFNFNEHSELDLLHMRLADTSLIPPNPERSPPDTSAPLYYLLNTITPFRLLRLRAVRSKGRLPRVLDKHSVLWTFPATCYCCRPKFENDLRLATEELQARFRAYVLIHMIRDSPTVLCVHIKLDKSEHSESHTGPQVPRSPCRISVQPTRPGFLFPSRHTSSTSASAEHVLHGRPEVKCSGKPPNGTIDRVVCDRSQYVALLKKIEEPGVKPLAHGGDLARNEYSADRDSEAESQAMKESLDFKNKRTRFKGLIYEVDFGRRSFTSTSSVVRRREAMPIPIDTS</sequence>
<dbReference type="AlphaFoldDB" id="A0A8E2AVT8"/>
<reference evidence="1 2" key="1">
    <citation type="submission" date="2016-07" db="EMBL/GenBank/DDBJ databases">
        <title>Draft genome of the white-rot fungus Obba rivulosa 3A-2.</title>
        <authorList>
            <consortium name="DOE Joint Genome Institute"/>
            <person name="Miettinen O."/>
            <person name="Riley R."/>
            <person name="Acob R."/>
            <person name="Barry K."/>
            <person name="Cullen D."/>
            <person name="De Vries R."/>
            <person name="Hainaut M."/>
            <person name="Hatakka A."/>
            <person name="Henrissat B."/>
            <person name="Hilden K."/>
            <person name="Kuo R."/>
            <person name="Labutti K."/>
            <person name="Lipzen A."/>
            <person name="Makela M.R."/>
            <person name="Sandor L."/>
            <person name="Spatafora J.W."/>
            <person name="Grigoriev I.V."/>
            <person name="Hibbett D.S."/>
        </authorList>
    </citation>
    <scope>NUCLEOTIDE SEQUENCE [LARGE SCALE GENOMIC DNA]</scope>
    <source>
        <strain evidence="1 2">3A-2</strain>
    </source>
</reference>
<dbReference type="Proteomes" id="UP000250043">
    <property type="component" value="Unassembled WGS sequence"/>
</dbReference>
<gene>
    <name evidence="1" type="ORF">OBBRIDRAFT_828388</name>
</gene>
<name>A0A8E2AVT8_9APHY</name>
<evidence type="ECO:0000313" key="2">
    <source>
        <dbReference type="Proteomes" id="UP000250043"/>
    </source>
</evidence>
<organism evidence="1 2">
    <name type="scientific">Obba rivulosa</name>
    <dbReference type="NCBI Taxonomy" id="1052685"/>
    <lineage>
        <taxon>Eukaryota</taxon>
        <taxon>Fungi</taxon>
        <taxon>Dikarya</taxon>
        <taxon>Basidiomycota</taxon>
        <taxon>Agaricomycotina</taxon>
        <taxon>Agaricomycetes</taxon>
        <taxon>Polyporales</taxon>
        <taxon>Gelatoporiaceae</taxon>
        <taxon>Obba</taxon>
    </lineage>
</organism>
<evidence type="ECO:0000313" key="1">
    <source>
        <dbReference type="EMBL" id="OCH86310.1"/>
    </source>
</evidence>
<protein>
    <submittedName>
        <fullName evidence="1">Uncharacterized protein</fullName>
    </submittedName>
</protein>
<accession>A0A8E2AVT8</accession>
<proteinExistence type="predicted"/>
<keyword evidence="2" id="KW-1185">Reference proteome</keyword>